<dbReference type="EMBL" id="LSYV01000009">
    <property type="protein sequence ID" value="KXZ52741.1"/>
    <property type="molecule type" value="Genomic_DNA"/>
</dbReference>
<keyword evidence="3" id="KW-1185">Reference proteome</keyword>
<feature type="compositionally biased region" description="Polar residues" evidence="1">
    <location>
        <begin position="75"/>
        <end position="84"/>
    </location>
</feature>
<sequence>MSLKELKNLAPWNWDARASVHPPGKASLQDFEKIEASWRQDAKGESVAHTPGPSATPRERRRSGGLGSAAEQKQGWPTPSSTGQGRKAASADRARSLLKRKAAELQTPVAQHRSRDRNRSQDADPGGLDDAGEEQGAAAQARGLDSAPKSVPTRGKMDPQATPSEAVGATAAHVGSGKAARTPAPSASRHAGAGGMLPPRWTPATAAAGVAARRVSGALPLPSPCGVCLSPPQLQVLNQLLCHFRDTGCRHPAAMSGPELVAAITSFCKSAGIPPVAPNIQTLASWLGTLLALERPVKAYAQAQAEARARVEAEARVKDAAGTAPAATQPAVMQPTATQPAATQLAATQLTATQPEPTEVNLVAGAPEVGELQQ</sequence>
<evidence type="ECO:0000313" key="3">
    <source>
        <dbReference type="Proteomes" id="UP000075714"/>
    </source>
</evidence>
<dbReference type="Proteomes" id="UP000075714">
    <property type="component" value="Unassembled WGS sequence"/>
</dbReference>
<evidence type="ECO:0000313" key="2">
    <source>
        <dbReference type="EMBL" id="KXZ52741.1"/>
    </source>
</evidence>
<feature type="region of interest" description="Disordered" evidence="1">
    <location>
        <begin position="1"/>
        <end position="200"/>
    </location>
</feature>
<comment type="caution">
    <text evidence="2">The sequence shown here is derived from an EMBL/GenBank/DDBJ whole genome shotgun (WGS) entry which is preliminary data.</text>
</comment>
<feature type="compositionally biased region" description="Basic and acidic residues" evidence="1">
    <location>
        <begin position="30"/>
        <end position="46"/>
    </location>
</feature>
<organism evidence="2 3">
    <name type="scientific">Gonium pectorale</name>
    <name type="common">Green alga</name>
    <dbReference type="NCBI Taxonomy" id="33097"/>
    <lineage>
        <taxon>Eukaryota</taxon>
        <taxon>Viridiplantae</taxon>
        <taxon>Chlorophyta</taxon>
        <taxon>core chlorophytes</taxon>
        <taxon>Chlorophyceae</taxon>
        <taxon>CS clade</taxon>
        <taxon>Chlamydomonadales</taxon>
        <taxon>Volvocaceae</taxon>
        <taxon>Gonium</taxon>
    </lineage>
</organism>
<gene>
    <name evidence="2" type="ORF">GPECTOR_8g133</name>
</gene>
<feature type="compositionally biased region" description="Low complexity" evidence="1">
    <location>
        <begin position="134"/>
        <end position="144"/>
    </location>
</feature>
<proteinExistence type="predicted"/>
<accession>A0A150GSF7</accession>
<evidence type="ECO:0000256" key="1">
    <source>
        <dbReference type="SAM" id="MobiDB-lite"/>
    </source>
</evidence>
<feature type="region of interest" description="Disordered" evidence="1">
    <location>
        <begin position="353"/>
        <end position="374"/>
    </location>
</feature>
<protein>
    <submittedName>
        <fullName evidence="2">Uncharacterized protein</fullName>
    </submittedName>
</protein>
<feature type="region of interest" description="Disordered" evidence="1">
    <location>
        <begin position="321"/>
        <end position="340"/>
    </location>
</feature>
<dbReference type="OrthoDB" id="553310at2759"/>
<dbReference type="AlphaFoldDB" id="A0A150GSF7"/>
<name>A0A150GSF7_GONPE</name>
<reference evidence="3" key="1">
    <citation type="journal article" date="2016" name="Nat. Commun.">
        <title>The Gonium pectorale genome demonstrates co-option of cell cycle regulation during the evolution of multicellularity.</title>
        <authorList>
            <person name="Hanschen E.R."/>
            <person name="Marriage T.N."/>
            <person name="Ferris P.J."/>
            <person name="Hamaji T."/>
            <person name="Toyoda A."/>
            <person name="Fujiyama A."/>
            <person name="Neme R."/>
            <person name="Noguchi H."/>
            <person name="Minakuchi Y."/>
            <person name="Suzuki M."/>
            <person name="Kawai-Toyooka H."/>
            <person name="Smith D.R."/>
            <person name="Sparks H."/>
            <person name="Anderson J."/>
            <person name="Bakaric R."/>
            <person name="Luria V."/>
            <person name="Karger A."/>
            <person name="Kirschner M.W."/>
            <person name="Durand P.M."/>
            <person name="Michod R.E."/>
            <person name="Nozaki H."/>
            <person name="Olson B.J."/>
        </authorList>
    </citation>
    <scope>NUCLEOTIDE SEQUENCE [LARGE SCALE GENOMIC DNA]</scope>
    <source>
        <strain evidence="3">NIES-2863</strain>
    </source>
</reference>